<dbReference type="EMBL" id="VJMJ01000109">
    <property type="protein sequence ID" value="KAF0734624.1"/>
    <property type="molecule type" value="Genomic_DNA"/>
</dbReference>
<accession>A0A6G0X4A4</accession>
<protein>
    <submittedName>
        <fullName evidence="1">Uncharacterized protein</fullName>
    </submittedName>
</protein>
<proteinExistence type="predicted"/>
<reference evidence="1 2" key="1">
    <citation type="submission" date="2019-07" db="EMBL/GenBank/DDBJ databases">
        <title>Genomics analysis of Aphanomyces spp. identifies a new class of oomycete effector associated with host adaptation.</title>
        <authorList>
            <person name="Gaulin E."/>
        </authorList>
    </citation>
    <scope>NUCLEOTIDE SEQUENCE [LARGE SCALE GENOMIC DNA]</scope>
    <source>
        <strain evidence="1 2">ATCC 201684</strain>
    </source>
</reference>
<keyword evidence="2" id="KW-1185">Reference proteome</keyword>
<gene>
    <name evidence="1" type="ORF">Ae201684_008702</name>
</gene>
<dbReference type="VEuPathDB" id="FungiDB:AeMF1_002843"/>
<evidence type="ECO:0000313" key="1">
    <source>
        <dbReference type="EMBL" id="KAF0734624.1"/>
    </source>
</evidence>
<evidence type="ECO:0000313" key="2">
    <source>
        <dbReference type="Proteomes" id="UP000481153"/>
    </source>
</evidence>
<dbReference type="AlphaFoldDB" id="A0A6G0X4A4"/>
<name>A0A6G0X4A4_9STRA</name>
<organism evidence="1 2">
    <name type="scientific">Aphanomyces euteiches</name>
    <dbReference type="NCBI Taxonomy" id="100861"/>
    <lineage>
        <taxon>Eukaryota</taxon>
        <taxon>Sar</taxon>
        <taxon>Stramenopiles</taxon>
        <taxon>Oomycota</taxon>
        <taxon>Saprolegniomycetes</taxon>
        <taxon>Saprolegniales</taxon>
        <taxon>Verrucalvaceae</taxon>
        <taxon>Aphanomyces</taxon>
    </lineage>
</organism>
<sequence length="215" mass="23564">MMRGELSESSSSSSSHSASLTRFAASPSALSWFDVSMLHDMTVSLSHVSGPARSPEYILNASLVAFGHTSRYYISKSYSSMRGFRRAILRALDTSRDGSCRCQGSSCAFSAIQEAYLNSHKLSCIELFGIGIKGSAERKQGEVAAFVTAVVTAMHAIDRSVWSNQCQFLKLIAYFFETQASTKSMNAKRSLNLPLSLTGWHKDRTLHYGAGITYD</sequence>
<dbReference type="OrthoDB" id="64612at2759"/>
<dbReference type="Proteomes" id="UP000481153">
    <property type="component" value="Unassembled WGS sequence"/>
</dbReference>
<comment type="caution">
    <text evidence="1">The sequence shown here is derived from an EMBL/GenBank/DDBJ whole genome shotgun (WGS) entry which is preliminary data.</text>
</comment>